<name>E4YES0_OIKDI</name>
<evidence type="ECO:0000256" key="8">
    <source>
        <dbReference type="ARBA" id="ARBA00022989"/>
    </source>
</evidence>
<comment type="pathway">
    <text evidence="2">Protein modification; protein glycosylation.</text>
</comment>
<evidence type="ECO:0000256" key="10">
    <source>
        <dbReference type="ARBA" id="ARBA00023180"/>
    </source>
</evidence>
<keyword evidence="9 12" id="KW-0472">Membrane</keyword>
<comment type="similarity">
    <text evidence="3">Belongs to the glycosyltransferase 7 family.</text>
</comment>
<sequence length="738" mass="87169">MDVLKEIWKDDKRKIPWSLFRKILLGVIGILGVFSYIHVMTSSNESFSTYVSFNRDENQPLQSTSAQQTTTTTPDLRPICEPENIQGELYPDFDPEKLDERFLNMSIRYTQYFEKGEHMLHRQNIHFGIYLIIQSNDGHPFNRGRLMNVGFDIAKKDGFQCFFFHDVDLVPENDKNIYECLDVPRHYAAHCDKWNYTLPWFTLYGGITAYSIEAYENINGLSNEYWGWGGEDDDQMYRTTNGCGYKILRPPEEFNRYKMIKHEHEKSNARNPLNLELLWSWAWHWAIDGLNRKIPCSLFRKILLGLLNNLTEIKYNKGVIGILGVFSYIHVMSSSNENFSTYVSFNLRDENQPLQSTSAQQTTTTTPDLRPICEPENLQGELYPDFDPEKLDERFLNMSIRYTQYFEKGEHMVKNCKVERLKNIAIICPLRDEKNKMRTKQFLYLLNYLIPMPRVHKLSWLQKSGIGNLLFFWLKSNLPVDLSFEKTNLYRTVEAVQVPPTCINLTLLYDQKLHRQNIHFAIYLIIQSNDGHPFNKGRLMNVGFDIAKKDGFQCFFFHDVDLVPENDKNIYECLDVPRHYAAHCDKWNYTLPWFTLYGGITAYSIEAYENINGLSNEYWGWGGEDDDQMYRTTTGCGYQILRPPEEFNRYKMIKHEHEKSNAKNPLNLELLWSWAWHWAIDGLNTLNYEILEEKICPLYKNYTIDVKYEDRIPIEKLIRAEPLKKLRKSEWFKKFINP</sequence>
<evidence type="ECO:0000256" key="6">
    <source>
        <dbReference type="ARBA" id="ARBA00022692"/>
    </source>
</evidence>
<comment type="subcellular location">
    <subcellularLocation>
        <location evidence="1">Membrane</location>
        <topology evidence="1">Single-pass type II membrane protein</topology>
    </subcellularLocation>
</comment>
<proteinExistence type="inferred from homology"/>
<feature type="domain" description="Galactosyltransferase C-terminal" evidence="13">
    <location>
        <begin position="185"/>
        <end position="263"/>
    </location>
</feature>
<dbReference type="InterPro" id="IPR027995">
    <property type="entry name" value="Galactosyl_T_N"/>
</dbReference>
<dbReference type="PANTHER" id="PTHR19300">
    <property type="entry name" value="BETA-1,4-GALACTOSYLTRANSFERASE"/>
    <property type="match status" value="1"/>
</dbReference>
<organism evidence="15">
    <name type="scientific">Oikopleura dioica</name>
    <name type="common">Tunicate</name>
    <dbReference type="NCBI Taxonomy" id="34765"/>
    <lineage>
        <taxon>Eukaryota</taxon>
        <taxon>Metazoa</taxon>
        <taxon>Chordata</taxon>
        <taxon>Tunicata</taxon>
        <taxon>Appendicularia</taxon>
        <taxon>Copelata</taxon>
        <taxon>Oikopleuridae</taxon>
        <taxon>Oikopleura</taxon>
    </lineage>
</organism>
<dbReference type="GO" id="GO:0016020">
    <property type="term" value="C:membrane"/>
    <property type="evidence" value="ECO:0007669"/>
    <property type="project" value="UniProtKB-SubCell"/>
</dbReference>
<feature type="domain" description="Galactosyltransferase C-terminal" evidence="13">
    <location>
        <begin position="578"/>
        <end position="656"/>
    </location>
</feature>
<feature type="compositionally biased region" description="Low complexity" evidence="11">
    <location>
        <begin position="62"/>
        <end position="73"/>
    </location>
</feature>
<keyword evidence="5" id="KW-0808">Transferase</keyword>
<feature type="transmembrane region" description="Helical" evidence="12">
    <location>
        <begin position="20"/>
        <end position="39"/>
    </location>
</feature>
<keyword evidence="8 12" id="KW-1133">Transmembrane helix</keyword>
<dbReference type="PRINTS" id="PR02050">
    <property type="entry name" value="B14GALTRFASE"/>
</dbReference>
<dbReference type="AlphaFoldDB" id="E4YES0"/>
<dbReference type="Gene3D" id="3.90.550.10">
    <property type="entry name" value="Spore Coat Polysaccharide Biosynthesis Protein SpsA, Chain A"/>
    <property type="match status" value="2"/>
</dbReference>
<evidence type="ECO:0000259" key="13">
    <source>
        <dbReference type="Pfam" id="PF02709"/>
    </source>
</evidence>
<evidence type="ECO:0000256" key="3">
    <source>
        <dbReference type="ARBA" id="ARBA00005735"/>
    </source>
</evidence>
<dbReference type="GO" id="GO:0005794">
    <property type="term" value="C:Golgi apparatus"/>
    <property type="evidence" value="ECO:0007669"/>
    <property type="project" value="TreeGrafter"/>
</dbReference>
<evidence type="ECO:0000256" key="1">
    <source>
        <dbReference type="ARBA" id="ARBA00004606"/>
    </source>
</evidence>
<evidence type="ECO:0000256" key="7">
    <source>
        <dbReference type="ARBA" id="ARBA00022968"/>
    </source>
</evidence>
<dbReference type="InterPro" id="IPR029044">
    <property type="entry name" value="Nucleotide-diphossugar_trans"/>
</dbReference>
<evidence type="ECO:0000256" key="11">
    <source>
        <dbReference type="SAM" id="MobiDB-lite"/>
    </source>
</evidence>
<dbReference type="Pfam" id="PF13733">
    <property type="entry name" value="Glyco_transf_7N"/>
    <property type="match status" value="2"/>
</dbReference>
<dbReference type="Proteomes" id="UP000011014">
    <property type="component" value="Unassembled WGS sequence"/>
</dbReference>
<gene>
    <name evidence="15" type="ORF">GSOID_T00021985001</name>
</gene>
<dbReference type="GO" id="GO:0008378">
    <property type="term" value="F:galactosyltransferase activity"/>
    <property type="evidence" value="ECO:0007669"/>
    <property type="project" value="TreeGrafter"/>
</dbReference>
<evidence type="ECO:0000256" key="12">
    <source>
        <dbReference type="SAM" id="Phobius"/>
    </source>
</evidence>
<evidence type="ECO:0000259" key="14">
    <source>
        <dbReference type="Pfam" id="PF13733"/>
    </source>
</evidence>
<dbReference type="Pfam" id="PF02709">
    <property type="entry name" value="Glyco_transf_7C"/>
    <property type="match status" value="2"/>
</dbReference>
<feature type="domain" description="Galactosyltransferase N-terminal" evidence="14">
    <location>
        <begin position="512"/>
        <end position="573"/>
    </location>
</feature>
<evidence type="ECO:0000256" key="4">
    <source>
        <dbReference type="ARBA" id="ARBA00022676"/>
    </source>
</evidence>
<feature type="region of interest" description="Disordered" evidence="11">
    <location>
        <begin position="58"/>
        <end position="77"/>
    </location>
</feature>
<evidence type="ECO:0000256" key="2">
    <source>
        <dbReference type="ARBA" id="ARBA00004922"/>
    </source>
</evidence>
<dbReference type="EMBL" id="FN654466">
    <property type="protein sequence ID" value="CBY34007.1"/>
    <property type="molecule type" value="Genomic_DNA"/>
</dbReference>
<keyword evidence="6 12" id="KW-0812">Transmembrane</keyword>
<protein>
    <submittedName>
        <fullName evidence="15">Uncharacterized protein</fullName>
    </submittedName>
</protein>
<dbReference type="InterPro" id="IPR003859">
    <property type="entry name" value="Galactosyl_T"/>
</dbReference>
<keyword evidence="10" id="KW-0325">Glycoprotein</keyword>
<reference evidence="15" key="1">
    <citation type="journal article" date="2010" name="Science">
        <title>Plasticity of animal genome architecture unmasked by rapid evolution of a pelagic tunicate.</title>
        <authorList>
            <person name="Denoeud F."/>
            <person name="Henriet S."/>
            <person name="Mungpakdee S."/>
            <person name="Aury J.M."/>
            <person name="Da Silva C."/>
            <person name="Brinkmann H."/>
            <person name="Mikhaleva J."/>
            <person name="Olsen L.C."/>
            <person name="Jubin C."/>
            <person name="Canestro C."/>
            <person name="Bouquet J.M."/>
            <person name="Danks G."/>
            <person name="Poulain J."/>
            <person name="Campsteijn C."/>
            <person name="Adamski M."/>
            <person name="Cross I."/>
            <person name="Yadetie F."/>
            <person name="Muffato M."/>
            <person name="Louis A."/>
            <person name="Butcher S."/>
            <person name="Tsagkogeorga G."/>
            <person name="Konrad A."/>
            <person name="Singh S."/>
            <person name="Jensen M.F."/>
            <person name="Cong E.H."/>
            <person name="Eikeseth-Otteraa H."/>
            <person name="Noel B."/>
            <person name="Anthouard V."/>
            <person name="Porcel B.M."/>
            <person name="Kachouri-Lafond R."/>
            <person name="Nishino A."/>
            <person name="Ugolini M."/>
            <person name="Chourrout P."/>
            <person name="Nishida H."/>
            <person name="Aasland R."/>
            <person name="Huzurbazar S."/>
            <person name="Westhof E."/>
            <person name="Delsuc F."/>
            <person name="Lehrach H."/>
            <person name="Reinhardt R."/>
            <person name="Weissenbach J."/>
            <person name="Roy S.W."/>
            <person name="Artiguenave F."/>
            <person name="Postlethwait J.H."/>
            <person name="Manak J.R."/>
            <person name="Thompson E.M."/>
            <person name="Jaillon O."/>
            <person name="Du Pasquier L."/>
            <person name="Boudinot P."/>
            <person name="Liberles D.A."/>
            <person name="Volff J.N."/>
            <person name="Philippe H."/>
            <person name="Lenhard B."/>
            <person name="Roest Crollius H."/>
            <person name="Wincker P."/>
            <person name="Chourrout D."/>
        </authorList>
    </citation>
    <scope>NUCLEOTIDE SEQUENCE [LARGE SCALE GENOMIC DNA]</scope>
</reference>
<feature type="domain" description="Galactosyltransferase N-terminal" evidence="14">
    <location>
        <begin position="112"/>
        <end position="180"/>
    </location>
</feature>
<dbReference type="GO" id="GO:0005975">
    <property type="term" value="P:carbohydrate metabolic process"/>
    <property type="evidence" value="ECO:0007669"/>
    <property type="project" value="InterPro"/>
</dbReference>
<evidence type="ECO:0000256" key="5">
    <source>
        <dbReference type="ARBA" id="ARBA00022679"/>
    </source>
</evidence>
<keyword evidence="7" id="KW-0735">Signal-anchor</keyword>
<dbReference type="PANTHER" id="PTHR19300:SF57">
    <property type="entry name" value="BETA-1,4-N-ACETYLGALACTOSAMINYLTRANSFERASE"/>
    <property type="match status" value="1"/>
</dbReference>
<dbReference type="UniPathway" id="UPA00378"/>
<evidence type="ECO:0000313" key="15">
    <source>
        <dbReference type="EMBL" id="CBY34007.1"/>
    </source>
</evidence>
<dbReference type="InterPro" id="IPR027791">
    <property type="entry name" value="Galactosyl_T_C"/>
</dbReference>
<evidence type="ECO:0000256" key="9">
    <source>
        <dbReference type="ARBA" id="ARBA00023136"/>
    </source>
</evidence>
<dbReference type="SUPFAM" id="SSF53448">
    <property type="entry name" value="Nucleotide-diphospho-sugar transferases"/>
    <property type="match status" value="2"/>
</dbReference>
<accession>E4YES0</accession>
<keyword evidence="4" id="KW-0328">Glycosyltransferase</keyword>